<evidence type="ECO:0000256" key="7">
    <source>
        <dbReference type="SAM" id="Coils"/>
    </source>
</evidence>
<gene>
    <name evidence="9" type="ORF">NC661_05260</name>
</gene>
<dbReference type="InterPro" id="IPR051612">
    <property type="entry name" value="Teichoic_Acid_Biosynth"/>
</dbReference>
<keyword evidence="10" id="KW-1185">Reference proteome</keyword>
<dbReference type="InterPro" id="IPR043149">
    <property type="entry name" value="TagF_N"/>
</dbReference>
<dbReference type="GO" id="GO:0005886">
    <property type="term" value="C:plasma membrane"/>
    <property type="evidence" value="ECO:0007669"/>
    <property type="project" value="UniProtKB-SubCell"/>
</dbReference>
<keyword evidence="8" id="KW-0812">Transmembrane</keyword>
<dbReference type="Gene3D" id="3.40.50.11820">
    <property type="match status" value="1"/>
</dbReference>
<evidence type="ECO:0000313" key="9">
    <source>
        <dbReference type="EMBL" id="MDC3419774.1"/>
    </source>
</evidence>
<evidence type="ECO:0000256" key="2">
    <source>
        <dbReference type="ARBA" id="ARBA00010488"/>
    </source>
</evidence>
<evidence type="ECO:0000256" key="8">
    <source>
        <dbReference type="SAM" id="Phobius"/>
    </source>
</evidence>
<protein>
    <submittedName>
        <fullName evidence="9">CDP-glycerol glycerophosphotransferase family protein</fullName>
    </submittedName>
</protein>
<dbReference type="GO" id="GO:0047355">
    <property type="term" value="F:CDP-glycerol glycerophosphotransferase activity"/>
    <property type="evidence" value="ECO:0007669"/>
    <property type="project" value="InterPro"/>
</dbReference>
<keyword evidence="8" id="KW-1133">Transmembrane helix</keyword>
<keyword evidence="6 8" id="KW-0472">Membrane</keyword>
<dbReference type="GO" id="GO:0019350">
    <property type="term" value="P:teichoic acid biosynthetic process"/>
    <property type="evidence" value="ECO:0007669"/>
    <property type="project" value="UniProtKB-KW"/>
</dbReference>
<dbReference type="PANTHER" id="PTHR37316:SF3">
    <property type="entry name" value="TEICHOIC ACID GLYCEROL-PHOSPHATE TRANSFERASE"/>
    <property type="match status" value="1"/>
</dbReference>
<keyword evidence="4" id="KW-0808">Transferase</keyword>
<comment type="similarity">
    <text evidence="2">Belongs to the CDP-glycerol glycerophosphotransferase family.</text>
</comment>
<dbReference type="PANTHER" id="PTHR37316">
    <property type="entry name" value="TEICHOIC ACID GLYCEROL-PHOSPHATE PRIMASE"/>
    <property type="match status" value="1"/>
</dbReference>
<dbReference type="Proteomes" id="UP001145072">
    <property type="component" value="Unassembled WGS sequence"/>
</dbReference>
<dbReference type="Pfam" id="PF04464">
    <property type="entry name" value="Glyphos_transf"/>
    <property type="match status" value="1"/>
</dbReference>
<comment type="subcellular location">
    <subcellularLocation>
        <location evidence="1">Cell membrane</location>
        <topology evidence="1">Peripheral membrane protein</topology>
    </subcellularLocation>
</comment>
<evidence type="ECO:0000313" key="10">
    <source>
        <dbReference type="Proteomes" id="UP001145072"/>
    </source>
</evidence>
<evidence type="ECO:0000256" key="6">
    <source>
        <dbReference type="ARBA" id="ARBA00023136"/>
    </source>
</evidence>
<dbReference type="Gene3D" id="3.40.50.12580">
    <property type="match status" value="1"/>
</dbReference>
<keyword evidence="7" id="KW-0175">Coiled coil</keyword>
<dbReference type="InterPro" id="IPR007554">
    <property type="entry name" value="Glycerophosphate_synth"/>
</dbReference>
<feature type="coiled-coil region" evidence="7">
    <location>
        <begin position="345"/>
        <end position="372"/>
    </location>
</feature>
<evidence type="ECO:0000256" key="4">
    <source>
        <dbReference type="ARBA" id="ARBA00022679"/>
    </source>
</evidence>
<dbReference type="AlphaFoldDB" id="A0A9X3WLX8"/>
<name>A0A9X3WLX8_9BACI</name>
<reference evidence="9" key="1">
    <citation type="submission" date="2022-06" db="EMBL/GenBank/DDBJ databases">
        <title>Aquibacillus sp. a new bacterium isolated from soil saline samples.</title>
        <authorList>
            <person name="Galisteo C."/>
            <person name="De La Haba R."/>
            <person name="Sanchez-Porro C."/>
            <person name="Ventosa A."/>
        </authorList>
    </citation>
    <scope>NUCLEOTIDE SEQUENCE</scope>
    <source>
        <strain evidence="9">JCM 12387</strain>
    </source>
</reference>
<dbReference type="EMBL" id="JAMQJZ010000003">
    <property type="protein sequence ID" value="MDC3419774.1"/>
    <property type="molecule type" value="Genomic_DNA"/>
</dbReference>
<feature type="transmembrane region" description="Helical" evidence="8">
    <location>
        <begin position="7"/>
        <end position="25"/>
    </location>
</feature>
<evidence type="ECO:0000256" key="1">
    <source>
        <dbReference type="ARBA" id="ARBA00004202"/>
    </source>
</evidence>
<proteinExistence type="inferred from homology"/>
<comment type="caution">
    <text evidence="9">The sequence shown here is derived from an EMBL/GenBank/DDBJ whole genome shotgun (WGS) entry which is preliminary data.</text>
</comment>
<sequence length="394" mass="46898">MNVIKKIIKYILLTIYNLLVAIFPIDRKKILFESNLGKNYTGNPKAIYERMVEKGYDKDFTFIWILEDTSINIPGKCIKIKRHRLRYLFYLAIARYWIFDCRQPDFIKKRQEGIYIQTWHGTPLKKLGLDMEVLDMGGESNLDQYKANFYRNTKRWDYLLSQNKYSSEIFRSAFGFEKEMLEFGYPRNDILINNNNEESIEKLKKNLGLPKDKRIILYAPTWRDNSFYQKGKYKFNTELNIELLKEHLSEDYVIIIKAHYLVVDSLDTSRHSDFVYTFSPEQDISDLYLVSDILITDYSSVMFDYSNLKRPIIFYTFDIEAYKESIRGFYFDLELEAPGSMVQTNTELINAIKDAKKNQNKYKEQYDRFVKKYNYLDDGKASDRVIELVKSLDS</sequence>
<organism evidence="9 10">
    <name type="scientific">Aquibacillus koreensis</name>
    <dbReference type="NCBI Taxonomy" id="279446"/>
    <lineage>
        <taxon>Bacteria</taxon>
        <taxon>Bacillati</taxon>
        <taxon>Bacillota</taxon>
        <taxon>Bacilli</taxon>
        <taxon>Bacillales</taxon>
        <taxon>Bacillaceae</taxon>
        <taxon>Aquibacillus</taxon>
    </lineage>
</organism>
<accession>A0A9X3WLX8</accession>
<keyword evidence="3" id="KW-1003">Cell membrane</keyword>
<evidence type="ECO:0000256" key="5">
    <source>
        <dbReference type="ARBA" id="ARBA00022944"/>
    </source>
</evidence>
<keyword evidence="5" id="KW-0777">Teichoic acid biosynthesis</keyword>
<dbReference type="SUPFAM" id="SSF53756">
    <property type="entry name" value="UDP-Glycosyltransferase/glycogen phosphorylase"/>
    <property type="match status" value="1"/>
</dbReference>
<dbReference type="RefSeq" id="WP_259867912.1">
    <property type="nucleotide sequence ID" value="NZ_JAMQJZ010000003.1"/>
</dbReference>
<dbReference type="InterPro" id="IPR043148">
    <property type="entry name" value="TagF_C"/>
</dbReference>
<evidence type="ECO:0000256" key="3">
    <source>
        <dbReference type="ARBA" id="ARBA00022475"/>
    </source>
</evidence>